<feature type="non-terminal residue" evidence="3">
    <location>
        <position position="1"/>
    </location>
</feature>
<dbReference type="InterPro" id="IPR007110">
    <property type="entry name" value="Ig-like_dom"/>
</dbReference>
<evidence type="ECO:0000259" key="2">
    <source>
        <dbReference type="PROSITE" id="PS50835"/>
    </source>
</evidence>
<proteinExistence type="predicted"/>
<dbReference type="AlphaFoldDB" id="A0A9P0FDR1"/>
<reference evidence="3" key="1">
    <citation type="submission" date="2021-12" db="EMBL/GenBank/DDBJ databases">
        <authorList>
            <person name="King R."/>
        </authorList>
    </citation>
    <scope>NUCLEOTIDE SEQUENCE</scope>
</reference>
<evidence type="ECO:0000256" key="1">
    <source>
        <dbReference type="SAM" id="MobiDB-lite"/>
    </source>
</evidence>
<dbReference type="InterPro" id="IPR036179">
    <property type="entry name" value="Ig-like_dom_sf"/>
</dbReference>
<dbReference type="InterPro" id="IPR003599">
    <property type="entry name" value="Ig_sub"/>
</dbReference>
<evidence type="ECO:0000313" key="4">
    <source>
        <dbReference type="Proteomes" id="UP001154078"/>
    </source>
</evidence>
<feature type="compositionally biased region" description="Basic and acidic residues" evidence="1">
    <location>
        <begin position="429"/>
        <end position="445"/>
    </location>
</feature>
<dbReference type="PANTHER" id="PTHR23278">
    <property type="entry name" value="SIDESTEP PROTEIN"/>
    <property type="match status" value="1"/>
</dbReference>
<organism evidence="3 4">
    <name type="scientific">Brassicogethes aeneus</name>
    <name type="common">Rape pollen beetle</name>
    <name type="synonym">Meligethes aeneus</name>
    <dbReference type="NCBI Taxonomy" id="1431903"/>
    <lineage>
        <taxon>Eukaryota</taxon>
        <taxon>Metazoa</taxon>
        <taxon>Ecdysozoa</taxon>
        <taxon>Arthropoda</taxon>
        <taxon>Hexapoda</taxon>
        <taxon>Insecta</taxon>
        <taxon>Pterygota</taxon>
        <taxon>Neoptera</taxon>
        <taxon>Endopterygota</taxon>
        <taxon>Coleoptera</taxon>
        <taxon>Polyphaga</taxon>
        <taxon>Cucujiformia</taxon>
        <taxon>Nitidulidae</taxon>
        <taxon>Meligethinae</taxon>
        <taxon>Brassicogethes</taxon>
    </lineage>
</organism>
<feature type="region of interest" description="Disordered" evidence="1">
    <location>
        <begin position="419"/>
        <end position="447"/>
    </location>
</feature>
<dbReference type="InterPro" id="IPR036116">
    <property type="entry name" value="FN3_sf"/>
</dbReference>
<evidence type="ECO:0000313" key="3">
    <source>
        <dbReference type="EMBL" id="CAH0550162.1"/>
    </source>
</evidence>
<dbReference type="PROSITE" id="PS50835">
    <property type="entry name" value="IG_LIKE"/>
    <property type="match status" value="1"/>
</dbReference>
<dbReference type="InterPro" id="IPR013783">
    <property type="entry name" value="Ig-like_fold"/>
</dbReference>
<name>A0A9P0FDR1_BRAAE</name>
<protein>
    <recommendedName>
        <fullName evidence="2">Ig-like domain-containing protein</fullName>
    </recommendedName>
</protein>
<feature type="domain" description="Ig-like" evidence="2">
    <location>
        <begin position="50"/>
        <end position="142"/>
    </location>
</feature>
<accession>A0A9P0FDR1</accession>
<dbReference type="EMBL" id="OV121133">
    <property type="protein sequence ID" value="CAH0550162.1"/>
    <property type="molecule type" value="Genomic_DNA"/>
</dbReference>
<dbReference type="SMART" id="SM00408">
    <property type="entry name" value="IGc2"/>
    <property type="match status" value="1"/>
</dbReference>
<dbReference type="Proteomes" id="UP001154078">
    <property type="component" value="Chromosome 2"/>
</dbReference>
<sequence>SPDRNTTTSVLTFVPTVEDGGKYLSCRGQQHQIPDSGIEDGWKLDIYHVPMVNLELGSTLNGSTIKEGVDVYFECNIKSNPWVYKVTWRHNGKQLYNNAQTNTIVSNQSLVLQSITRARSGHYTCVGHNREGDGESNPIQLDVKFTPVCRPGQAKVFGVARQEVARIPCELEGNPTDIQFVWKFNNSAGTLDIPQSQVFTEKARSVVSYKPMTEYDYGKPDSLTNCTILNQTAESLHVECIEGFDGGLQQEFIMEVYDTQTRKLVSNVTSRNPVFTVGGLESGLGYDVGLYAANKKGRSGVSHLDAFTLKYYLRVYCKVSQVQRDFYSTYLMQVYEANSRVLIGTATSQTPEDITISNLPSGYGDLLLFVRTMDSKSITSDANIIYAPAVHFQTGGGERDDKDYDDGGLSSAGRRCVAANSDKASTEPLNKDLNDSVDSLEEKNPDIIPQNSAEDEYQDEERAFERLNNAPLRVYSRMQSPSSQPKNGCYDSYGKTVNMLCNSIYLLAYSSRCCSER</sequence>
<keyword evidence="4" id="KW-1185">Reference proteome</keyword>
<dbReference type="SMART" id="SM00409">
    <property type="entry name" value="IG"/>
    <property type="match status" value="1"/>
</dbReference>
<dbReference type="Gene3D" id="2.60.40.10">
    <property type="entry name" value="Immunoglobulins"/>
    <property type="match status" value="2"/>
</dbReference>
<dbReference type="SUPFAM" id="SSF49265">
    <property type="entry name" value="Fibronectin type III"/>
    <property type="match status" value="1"/>
</dbReference>
<dbReference type="SUPFAM" id="SSF48726">
    <property type="entry name" value="Immunoglobulin"/>
    <property type="match status" value="1"/>
</dbReference>
<dbReference type="PANTHER" id="PTHR23278:SF30">
    <property type="entry name" value="SIDESTEP VIII, ISOFORM B"/>
    <property type="match status" value="1"/>
</dbReference>
<dbReference type="OrthoDB" id="8825892at2759"/>
<dbReference type="InterPro" id="IPR003598">
    <property type="entry name" value="Ig_sub2"/>
</dbReference>
<gene>
    <name evidence="3" type="ORF">MELIAE_LOCUS3046</name>
</gene>
<dbReference type="Pfam" id="PF13927">
    <property type="entry name" value="Ig_3"/>
    <property type="match status" value="1"/>
</dbReference>